<dbReference type="AlphaFoldDB" id="A0A8H6AP91"/>
<dbReference type="RefSeq" id="XP_037190094.1">
    <property type="nucleotide sequence ID" value="XM_037338031.1"/>
</dbReference>
<evidence type="ECO:0000313" key="2">
    <source>
        <dbReference type="Proteomes" id="UP000531561"/>
    </source>
</evidence>
<protein>
    <submittedName>
        <fullName evidence="1">Uncharacterized protein</fullName>
    </submittedName>
</protein>
<dbReference type="OrthoDB" id="10497325at2759"/>
<reference evidence="1 2" key="1">
    <citation type="journal article" date="2020" name="Phytopathology">
        <title>A high-quality genome resource of Botrytis fragariae, a new and rapidly spreading fungal pathogen causing strawberry gray mold in the U.S.A.</title>
        <authorList>
            <person name="Wu Y."/>
            <person name="Saski C.A."/>
            <person name="Schnabel G."/>
            <person name="Xiao S."/>
            <person name="Hu M."/>
        </authorList>
    </citation>
    <scope>NUCLEOTIDE SEQUENCE [LARGE SCALE GENOMIC DNA]</scope>
    <source>
        <strain evidence="1 2">BVB16</strain>
    </source>
</reference>
<evidence type="ECO:0000313" key="1">
    <source>
        <dbReference type="EMBL" id="KAF5871147.1"/>
    </source>
</evidence>
<proteinExistence type="predicted"/>
<sequence length="127" mass="14566">MTWDMQFAIHTIFEEMSRPFVGAVSENTNTSKLKLLPTLFSQRCGNSQNPIARANLFAVVFDKIIFRPQLMFEDLGQVTDTAGEESMRVHRPSREVFAFFHVHSYPKMNIVVTGTIVSYQNVYFQPA</sequence>
<comment type="caution">
    <text evidence="1">The sequence shown here is derived from an EMBL/GenBank/DDBJ whole genome shotgun (WGS) entry which is preliminary data.</text>
</comment>
<dbReference type="Proteomes" id="UP000531561">
    <property type="component" value="Unassembled WGS sequence"/>
</dbReference>
<accession>A0A8H6AP91</accession>
<gene>
    <name evidence="1" type="ORF">Bfra_007661</name>
</gene>
<name>A0A8H6AP91_9HELO</name>
<organism evidence="1 2">
    <name type="scientific">Botrytis fragariae</name>
    <dbReference type="NCBI Taxonomy" id="1964551"/>
    <lineage>
        <taxon>Eukaryota</taxon>
        <taxon>Fungi</taxon>
        <taxon>Dikarya</taxon>
        <taxon>Ascomycota</taxon>
        <taxon>Pezizomycotina</taxon>
        <taxon>Leotiomycetes</taxon>
        <taxon>Helotiales</taxon>
        <taxon>Sclerotiniaceae</taxon>
        <taxon>Botrytis</taxon>
    </lineage>
</organism>
<dbReference type="GeneID" id="59261723"/>
<keyword evidence="2" id="KW-1185">Reference proteome</keyword>
<dbReference type="EMBL" id="JABFCT010000012">
    <property type="protein sequence ID" value="KAF5871147.1"/>
    <property type="molecule type" value="Genomic_DNA"/>
</dbReference>